<feature type="region of interest" description="Disordered" evidence="4">
    <location>
        <begin position="404"/>
        <end position="436"/>
    </location>
</feature>
<dbReference type="InterPro" id="IPR036322">
    <property type="entry name" value="WD40_repeat_dom_sf"/>
</dbReference>
<evidence type="ECO:0000256" key="2">
    <source>
        <dbReference type="ARBA" id="ARBA00022737"/>
    </source>
</evidence>
<gene>
    <name evidence="5" type="ORF">NESM_000613500</name>
</gene>
<keyword evidence="3" id="KW-0687">Ribonucleoprotein</keyword>
<keyword evidence="3" id="KW-0689">Ribosomal protein</keyword>
<dbReference type="GO" id="GO:0005840">
    <property type="term" value="C:ribosome"/>
    <property type="evidence" value="ECO:0007669"/>
    <property type="project" value="UniProtKB-KW"/>
</dbReference>
<organism evidence="5 6">
    <name type="scientific">Novymonas esmeraldas</name>
    <dbReference type="NCBI Taxonomy" id="1808958"/>
    <lineage>
        <taxon>Eukaryota</taxon>
        <taxon>Discoba</taxon>
        <taxon>Euglenozoa</taxon>
        <taxon>Kinetoplastea</taxon>
        <taxon>Metakinetoplastina</taxon>
        <taxon>Trypanosomatida</taxon>
        <taxon>Trypanosomatidae</taxon>
        <taxon>Novymonas</taxon>
    </lineage>
</organism>
<evidence type="ECO:0000256" key="4">
    <source>
        <dbReference type="SAM" id="MobiDB-lite"/>
    </source>
</evidence>
<comment type="caution">
    <text evidence="5">The sequence shown here is derived from an EMBL/GenBank/DDBJ whole genome shotgun (WGS) entry which is preliminary data.</text>
</comment>
<evidence type="ECO:0008006" key="7">
    <source>
        <dbReference type="Google" id="ProtNLM"/>
    </source>
</evidence>
<keyword evidence="2" id="KW-0677">Repeat</keyword>
<keyword evidence="6" id="KW-1185">Reference proteome</keyword>
<dbReference type="InterPro" id="IPR019775">
    <property type="entry name" value="WD40_repeat_CS"/>
</dbReference>
<protein>
    <recommendedName>
        <fullName evidence="7">Guanine nucleotide-binding protein subunit beta-like protein</fullName>
    </recommendedName>
</protein>
<evidence type="ECO:0000256" key="1">
    <source>
        <dbReference type="ARBA" id="ARBA00022574"/>
    </source>
</evidence>
<dbReference type="PROSITE" id="PS00678">
    <property type="entry name" value="WD_REPEATS_1"/>
    <property type="match status" value="1"/>
</dbReference>
<evidence type="ECO:0000313" key="5">
    <source>
        <dbReference type="EMBL" id="KAK7196737.1"/>
    </source>
</evidence>
<accession>A0AAW0EUF1</accession>
<sequence>MEQSILRLQDYVAASSWRKREQLRGLLSNHADLVAASTPLAAPGVLFASAQVALHETENAVAVSLCPLTASSAVGLMPLDDGVPSLSAATRIRWLDLAEDSRTSCVEWCEDLLFLGSSRGRILVCDVAVGSCHESSGFLTPSGALTTGPTERAVSHVTVSPSAPAASTLVRSVRVNRRVSRTSVLATKDTHVYTWDLTGSPLPVREWAPHRHADAATPVMFAEWAPASASVVLSGTYDGSVMLVDTRAAGEGNGVALDCRRAGGRAAVAHCGDFNPLLPSVMALAFSDGTVSVYDARFPLRAVQTATSLQGDAVRVRWWRHHADLLTTAGSDGSVALWNLRCPPAFSVGRAQYQMPLADLVMTETYAEQRAIGITVGGELTLTGLQPEALMGLAPALSYTSADGGLKSGSRQSAAAAAAPSPSPPPPMTAAEEEDLRKEERDACGLLYLRRLQEAYQMLARCASRRLAQRQTDLAMQLVSHIDVVRVPPFDYADVVGQLHSASEEEEDLLTVLEENGWSYDNVRLQFETNVLHCSSHLSTTVALDRIRAVPRPNSSDVQLLEALRLNVLLQRVLDSKEVDQVVVGVRTALELIKAHPGIAELIDVPTVEQIVRLLLRKSYADGERFVQFLLSQLRSDAAQVGVPLQLLRGAMSAAQEPSVTMGAQSRVARRYVERFYRDMAAAKDAVLTQLHIQRLGVEHYREVITIVNAYQARCIQKNLPGMFGWVAMKPLLLFLHCLTADSNYVTFFWASVQCIEAFAHFPGVHEVEAVLFAVVDRIHSAAASITDDLDELSETTRFSIPTLRQADNVLGTTHDFLTVLVRVQLECENVALARHMHTMPPVMAQVQDVLNSASEDVLDAWAGVMDALLECDQPDMIRKYCLATVRGFSEQVEDLMEISAKGEADERLNEVLDVCDDFFAAVGRRRAVGGDDA</sequence>
<dbReference type="Gene3D" id="2.130.10.10">
    <property type="entry name" value="YVTN repeat-like/Quinoprotein amine dehydrogenase"/>
    <property type="match status" value="2"/>
</dbReference>
<dbReference type="Proteomes" id="UP001430356">
    <property type="component" value="Unassembled WGS sequence"/>
</dbReference>
<dbReference type="SUPFAM" id="SSF50978">
    <property type="entry name" value="WD40 repeat-like"/>
    <property type="match status" value="1"/>
</dbReference>
<keyword evidence="1" id="KW-0853">WD repeat</keyword>
<dbReference type="PANTHER" id="PTHR22850">
    <property type="entry name" value="WD40 REPEAT FAMILY"/>
    <property type="match status" value="1"/>
</dbReference>
<dbReference type="AlphaFoldDB" id="A0AAW0EUF1"/>
<dbReference type="EMBL" id="JAECZO010000084">
    <property type="protein sequence ID" value="KAK7196737.1"/>
    <property type="molecule type" value="Genomic_DNA"/>
</dbReference>
<dbReference type="InterPro" id="IPR001680">
    <property type="entry name" value="WD40_rpt"/>
</dbReference>
<evidence type="ECO:0000313" key="6">
    <source>
        <dbReference type="Proteomes" id="UP001430356"/>
    </source>
</evidence>
<evidence type="ECO:0000256" key="3">
    <source>
        <dbReference type="ARBA" id="ARBA00022980"/>
    </source>
</evidence>
<dbReference type="SMART" id="SM00320">
    <property type="entry name" value="WD40"/>
    <property type="match status" value="4"/>
</dbReference>
<name>A0AAW0EUF1_9TRYP</name>
<proteinExistence type="predicted"/>
<dbReference type="InterPro" id="IPR050459">
    <property type="entry name" value="WD_repeat_RBAP46/RBAP48/MSI1"/>
</dbReference>
<reference evidence="5 6" key="1">
    <citation type="journal article" date="2021" name="MBio">
        <title>A New Model Trypanosomatid, Novymonas esmeraldas: Genomic Perception of Its 'Candidatus Pandoraea novymonadis' Endosymbiont.</title>
        <authorList>
            <person name="Zakharova A."/>
            <person name="Saura A."/>
            <person name="Butenko A."/>
            <person name="Podesvova L."/>
            <person name="Warmusova S."/>
            <person name="Kostygov A.Y."/>
            <person name="Nenarokova A."/>
            <person name="Lukes J."/>
            <person name="Opperdoes F.R."/>
            <person name="Yurchenko V."/>
        </authorList>
    </citation>
    <scope>NUCLEOTIDE SEQUENCE [LARGE SCALE GENOMIC DNA]</scope>
    <source>
        <strain evidence="5 6">E262AT.01</strain>
    </source>
</reference>
<dbReference type="InterPro" id="IPR015943">
    <property type="entry name" value="WD40/YVTN_repeat-like_dom_sf"/>
</dbReference>